<name>A0A0A6XCT4_ACTUT</name>
<keyword evidence="11" id="KW-1185">Reference proteome</keyword>
<keyword evidence="3" id="KW-0547">Nucleotide-binding</keyword>
<gene>
    <name evidence="10" type="ORF">MB27_08730</name>
</gene>
<evidence type="ECO:0000259" key="9">
    <source>
        <dbReference type="PROSITE" id="PS50929"/>
    </source>
</evidence>
<evidence type="ECO:0000256" key="3">
    <source>
        <dbReference type="ARBA" id="ARBA00022741"/>
    </source>
</evidence>
<dbReference type="EMBL" id="JRTT01000008">
    <property type="protein sequence ID" value="KHD77862.1"/>
    <property type="molecule type" value="Genomic_DNA"/>
</dbReference>
<dbReference type="InterPro" id="IPR003593">
    <property type="entry name" value="AAA+_ATPase"/>
</dbReference>
<dbReference type="CDD" id="cd07346">
    <property type="entry name" value="ABC_6TM_exporters"/>
    <property type="match status" value="1"/>
</dbReference>
<dbReference type="InterPro" id="IPR017871">
    <property type="entry name" value="ABC_transporter-like_CS"/>
</dbReference>
<dbReference type="PROSITE" id="PS00211">
    <property type="entry name" value="ABC_TRANSPORTER_1"/>
    <property type="match status" value="1"/>
</dbReference>
<reference evidence="10 11" key="1">
    <citation type="submission" date="2014-10" db="EMBL/GenBank/DDBJ databases">
        <title>Draft genome sequence of Actinoplanes utahensis NRRL 12052.</title>
        <authorList>
            <person name="Velasco-Bucheli B."/>
            <person name="del Cerro C."/>
            <person name="Hormigo D."/>
            <person name="Garcia J.L."/>
            <person name="Acebal C."/>
            <person name="Arroyo M."/>
            <person name="de la Mata I."/>
        </authorList>
    </citation>
    <scope>NUCLEOTIDE SEQUENCE [LARGE SCALE GENOMIC DNA]</scope>
    <source>
        <strain evidence="10 11">NRRL 12052</strain>
    </source>
</reference>
<protein>
    <recommendedName>
        <fullName evidence="12">ABC transporter</fullName>
    </recommendedName>
</protein>
<dbReference type="Proteomes" id="UP000054537">
    <property type="component" value="Unassembled WGS sequence"/>
</dbReference>
<feature type="domain" description="ABC transporter" evidence="8">
    <location>
        <begin position="344"/>
        <end position="552"/>
    </location>
</feature>
<dbReference type="GO" id="GO:0140359">
    <property type="term" value="F:ABC-type transporter activity"/>
    <property type="evidence" value="ECO:0007669"/>
    <property type="project" value="InterPro"/>
</dbReference>
<dbReference type="SUPFAM" id="SSF52540">
    <property type="entry name" value="P-loop containing nucleoside triphosphate hydrolases"/>
    <property type="match status" value="1"/>
</dbReference>
<dbReference type="PANTHER" id="PTHR24221:SF654">
    <property type="entry name" value="ATP-BINDING CASSETTE SUB-FAMILY B MEMBER 6"/>
    <property type="match status" value="1"/>
</dbReference>
<dbReference type="InterPro" id="IPR027417">
    <property type="entry name" value="P-loop_NTPase"/>
</dbReference>
<dbReference type="PROSITE" id="PS50929">
    <property type="entry name" value="ABC_TM1F"/>
    <property type="match status" value="1"/>
</dbReference>
<dbReference type="SUPFAM" id="SSF90123">
    <property type="entry name" value="ABC transporter transmembrane region"/>
    <property type="match status" value="1"/>
</dbReference>
<feature type="transmembrane region" description="Helical" evidence="7">
    <location>
        <begin position="269"/>
        <end position="293"/>
    </location>
</feature>
<feature type="transmembrane region" description="Helical" evidence="7">
    <location>
        <begin position="146"/>
        <end position="164"/>
    </location>
</feature>
<keyword evidence="4" id="KW-0067">ATP-binding</keyword>
<dbReference type="GO" id="GO:0005524">
    <property type="term" value="F:ATP binding"/>
    <property type="evidence" value="ECO:0007669"/>
    <property type="project" value="UniProtKB-KW"/>
</dbReference>
<dbReference type="PROSITE" id="PS50893">
    <property type="entry name" value="ABC_TRANSPORTER_2"/>
    <property type="match status" value="1"/>
</dbReference>
<feature type="transmembrane region" description="Helical" evidence="7">
    <location>
        <begin position="67"/>
        <end position="84"/>
    </location>
</feature>
<feature type="domain" description="ABC transmembrane type-1" evidence="9">
    <location>
        <begin position="39"/>
        <end position="313"/>
    </location>
</feature>
<proteinExistence type="predicted"/>
<evidence type="ECO:0000256" key="5">
    <source>
        <dbReference type="ARBA" id="ARBA00022989"/>
    </source>
</evidence>
<dbReference type="InterPro" id="IPR036640">
    <property type="entry name" value="ABC1_TM_sf"/>
</dbReference>
<keyword evidence="5 7" id="KW-1133">Transmembrane helix</keyword>
<evidence type="ECO:0000259" key="8">
    <source>
        <dbReference type="PROSITE" id="PS50893"/>
    </source>
</evidence>
<feature type="transmembrane region" description="Helical" evidence="7">
    <location>
        <begin position="170"/>
        <end position="186"/>
    </location>
</feature>
<dbReference type="InterPro" id="IPR003439">
    <property type="entry name" value="ABC_transporter-like_ATP-bd"/>
</dbReference>
<dbReference type="SMART" id="SM00382">
    <property type="entry name" value="AAA"/>
    <property type="match status" value="1"/>
</dbReference>
<dbReference type="GO" id="GO:0034040">
    <property type="term" value="F:ATPase-coupled lipid transmembrane transporter activity"/>
    <property type="evidence" value="ECO:0007669"/>
    <property type="project" value="TreeGrafter"/>
</dbReference>
<keyword evidence="6 7" id="KW-0472">Membrane</keyword>
<dbReference type="GO" id="GO:0016887">
    <property type="term" value="F:ATP hydrolysis activity"/>
    <property type="evidence" value="ECO:0007669"/>
    <property type="project" value="InterPro"/>
</dbReference>
<evidence type="ECO:0000256" key="1">
    <source>
        <dbReference type="ARBA" id="ARBA00004651"/>
    </source>
</evidence>
<dbReference type="STRING" id="1869.MB27_08730"/>
<dbReference type="Gene3D" id="3.40.50.300">
    <property type="entry name" value="P-loop containing nucleotide triphosphate hydrolases"/>
    <property type="match status" value="1"/>
</dbReference>
<dbReference type="Gene3D" id="1.20.1560.10">
    <property type="entry name" value="ABC transporter type 1, transmembrane domain"/>
    <property type="match status" value="1"/>
</dbReference>
<dbReference type="RefSeq" id="WP_043523665.1">
    <property type="nucleotide sequence ID" value="NZ_BAABKU010000026.1"/>
</dbReference>
<dbReference type="PANTHER" id="PTHR24221">
    <property type="entry name" value="ATP-BINDING CASSETTE SUB-FAMILY B"/>
    <property type="match status" value="1"/>
</dbReference>
<dbReference type="InterPro" id="IPR039421">
    <property type="entry name" value="Type_1_exporter"/>
</dbReference>
<evidence type="ECO:0000313" key="10">
    <source>
        <dbReference type="EMBL" id="KHD77862.1"/>
    </source>
</evidence>
<evidence type="ECO:0000256" key="7">
    <source>
        <dbReference type="SAM" id="Phobius"/>
    </source>
</evidence>
<keyword evidence="2 7" id="KW-0812">Transmembrane</keyword>
<feature type="transmembrane region" description="Helical" evidence="7">
    <location>
        <begin position="30"/>
        <end position="52"/>
    </location>
</feature>
<evidence type="ECO:0000256" key="6">
    <source>
        <dbReference type="ARBA" id="ARBA00023136"/>
    </source>
</evidence>
<organism evidence="10 11">
    <name type="scientific">Actinoplanes utahensis</name>
    <dbReference type="NCBI Taxonomy" id="1869"/>
    <lineage>
        <taxon>Bacteria</taxon>
        <taxon>Bacillati</taxon>
        <taxon>Actinomycetota</taxon>
        <taxon>Actinomycetes</taxon>
        <taxon>Micromonosporales</taxon>
        <taxon>Micromonosporaceae</taxon>
        <taxon>Actinoplanes</taxon>
    </lineage>
</organism>
<evidence type="ECO:0000256" key="4">
    <source>
        <dbReference type="ARBA" id="ARBA00022840"/>
    </source>
</evidence>
<dbReference type="InterPro" id="IPR011527">
    <property type="entry name" value="ABC1_TM_dom"/>
</dbReference>
<accession>A0A0A6XCT4</accession>
<dbReference type="Pfam" id="PF00005">
    <property type="entry name" value="ABC_tran"/>
    <property type="match status" value="1"/>
</dbReference>
<dbReference type="AlphaFoldDB" id="A0A0A6XCT4"/>
<comment type="subcellular location">
    <subcellularLocation>
        <location evidence="1">Cell membrane</location>
        <topology evidence="1">Multi-pass membrane protein</topology>
    </subcellularLocation>
</comment>
<evidence type="ECO:0000256" key="2">
    <source>
        <dbReference type="ARBA" id="ARBA00022692"/>
    </source>
</evidence>
<evidence type="ECO:0008006" key="12">
    <source>
        <dbReference type="Google" id="ProtNLM"/>
    </source>
</evidence>
<evidence type="ECO:0000313" key="11">
    <source>
        <dbReference type="Proteomes" id="UP000054537"/>
    </source>
</evidence>
<comment type="caution">
    <text evidence="10">The sequence shown here is derived from an EMBL/GenBank/DDBJ whole genome shotgun (WGS) entry which is preliminary data.</text>
</comment>
<dbReference type="Pfam" id="PF00664">
    <property type="entry name" value="ABC_membrane"/>
    <property type="match status" value="1"/>
</dbReference>
<dbReference type="eggNOG" id="COG1132">
    <property type="taxonomic scope" value="Bacteria"/>
</dbReference>
<dbReference type="GO" id="GO:0005886">
    <property type="term" value="C:plasma membrane"/>
    <property type="evidence" value="ECO:0007669"/>
    <property type="project" value="UniProtKB-SubCell"/>
</dbReference>
<dbReference type="OrthoDB" id="9806127at2"/>
<sequence length="552" mass="59408">MAEIRMLNEEPELRGVLRRVWPYLRPHRRLLTAGVTVNLLSTLALSLVPAVVGRATDALLDLDRDRLLQLCALLFVLVIARMVLLRQAEILLVRLGERVVRDLRDRAVERLAAAPLRFLETHRGGDLLQRVTVEVAELAAFVRQQIPDLISLTGYVVFTAVVLFTSSWQLASLLVVLFAPAMWLIGRRFRRAAGDAYAGEAAAEAQVTAAVRETLEAREQVQAADAAGPWRQRLGERLDAWFAAVRRTQKALTWLETAWIVQGVVTAGLLLAGGAMVAAQTVTVGVVVTFVLASRELFSSVDDLTYVAGELVGSQVGLARLLDLLDATEPPARERTGGGAGSDLAVEGVCFGYGPDRVLHEVSLEFPAGSRVALVGETGSGKTTLAKLLCGLYTPDAGTVRLGGTDLAGMDERELRRRLVLVPQQVHLITGTLAENLFTDADPMPAVRQLGLADWVASLPDGLDTHLGPRGAHLSAGERQLIGLIRAALLTPDVVILDEATADLDPATAHRIETAVAQLHTARTLIVIAHRQATIERFPCVVRLAGGVLAGA</sequence>